<gene>
    <name evidence="1" type="ORF">CIMG_13697</name>
</gene>
<evidence type="ECO:0000313" key="1">
    <source>
        <dbReference type="EMBL" id="EAS32250.3"/>
    </source>
</evidence>
<protein>
    <submittedName>
        <fullName evidence="1">Uncharacterized protein</fullName>
    </submittedName>
</protein>
<accession>J3KB00</accession>
<dbReference type="Proteomes" id="UP000001261">
    <property type="component" value="Unassembled WGS sequence"/>
</dbReference>
<keyword evidence="2" id="KW-1185">Reference proteome</keyword>
<organism evidence="1 2">
    <name type="scientific">Coccidioides immitis (strain RS)</name>
    <name type="common">Valley fever fungus</name>
    <dbReference type="NCBI Taxonomy" id="246410"/>
    <lineage>
        <taxon>Eukaryota</taxon>
        <taxon>Fungi</taxon>
        <taxon>Dikarya</taxon>
        <taxon>Ascomycota</taxon>
        <taxon>Pezizomycotina</taxon>
        <taxon>Eurotiomycetes</taxon>
        <taxon>Eurotiomycetidae</taxon>
        <taxon>Onygenales</taxon>
        <taxon>Onygenaceae</taxon>
        <taxon>Coccidioides</taxon>
    </lineage>
</organism>
<dbReference type="RefSeq" id="XP_001243833.2">
    <property type="nucleotide sequence ID" value="XM_001243832.2"/>
</dbReference>
<reference evidence="2" key="1">
    <citation type="journal article" date="2009" name="Genome Res.">
        <title>Comparative genomic analyses of the human fungal pathogens Coccidioides and their relatives.</title>
        <authorList>
            <person name="Sharpton T.J."/>
            <person name="Stajich J.E."/>
            <person name="Rounsley S.D."/>
            <person name="Gardner M.J."/>
            <person name="Wortman J.R."/>
            <person name="Jordar V.S."/>
            <person name="Maiti R."/>
            <person name="Kodira C.D."/>
            <person name="Neafsey D.E."/>
            <person name="Zeng Q."/>
            <person name="Hung C.-Y."/>
            <person name="McMahan C."/>
            <person name="Muszewska A."/>
            <person name="Grynberg M."/>
            <person name="Mandel M.A."/>
            <person name="Kellner E.M."/>
            <person name="Barker B.M."/>
            <person name="Galgiani J.N."/>
            <person name="Orbach M.J."/>
            <person name="Kirkland T.N."/>
            <person name="Cole G.T."/>
            <person name="Henn M.R."/>
            <person name="Birren B.W."/>
            <person name="Taylor J.W."/>
        </authorList>
    </citation>
    <scope>NUCLEOTIDE SEQUENCE [LARGE SCALE GENOMIC DNA]</scope>
    <source>
        <strain evidence="2">RS</strain>
    </source>
</reference>
<dbReference type="AlphaFoldDB" id="J3KB00"/>
<proteinExistence type="predicted"/>
<evidence type="ECO:0000313" key="2">
    <source>
        <dbReference type="Proteomes" id="UP000001261"/>
    </source>
</evidence>
<dbReference type="KEGG" id="cim:CIMG_13697"/>
<dbReference type="GeneID" id="24165324"/>
<dbReference type="VEuPathDB" id="FungiDB:CIMG_13697"/>
<dbReference type="EMBL" id="GG704916">
    <property type="protein sequence ID" value="EAS32250.3"/>
    <property type="molecule type" value="Genomic_DNA"/>
</dbReference>
<reference evidence="2" key="2">
    <citation type="journal article" date="2010" name="Genome Res.">
        <title>Population genomic sequencing of Coccidioides fungi reveals recent hybridization and transposon control.</title>
        <authorList>
            <person name="Neafsey D.E."/>
            <person name="Barker B.M."/>
            <person name="Sharpton T.J."/>
            <person name="Stajich J.E."/>
            <person name="Park D.J."/>
            <person name="Whiston E."/>
            <person name="Hung C.-Y."/>
            <person name="McMahan C."/>
            <person name="White J."/>
            <person name="Sykes S."/>
            <person name="Heiman D."/>
            <person name="Young S."/>
            <person name="Zeng Q."/>
            <person name="Abouelleil A."/>
            <person name="Aftuck L."/>
            <person name="Bessette D."/>
            <person name="Brown A."/>
            <person name="FitzGerald M."/>
            <person name="Lui A."/>
            <person name="Macdonald J.P."/>
            <person name="Priest M."/>
            <person name="Orbach M.J."/>
            <person name="Galgiani J.N."/>
            <person name="Kirkland T.N."/>
            <person name="Cole G.T."/>
            <person name="Birren B.W."/>
            <person name="Henn M.R."/>
            <person name="Taylor J.W."/>
            <person name="Rounsley S.D."/>
        </authorList>
    </citation>
    <scope>GENOME REANNOTATION</scope>
    <source>
        <strain evidence="2">RS</strain>
    </source>
</reference>
<name>J3KB00_COCIM</name>
<dbReference type="InParanoid" id="J3KB00"/>
<sequence length="75" mass="8359">MAGEIYFCSGPMDMNPEAGNEVPRDWFCKWEIEDSLSADHAPIVVARAAGACRLADLRACCMVDRWMDGMVDRFG</sequence>